<dbReference type="SUPFAM" id="SSF158472">
    <property type="entry name" value="HAMP domain-like"/>
    <property type="match status" value="1"/>
</dbReference>
<evidence type="ECO:0000256" key="8">
    <source>
        <dbReference type="ARBA" id="ARBA00022741"/>
    </source>
</evidence>
<proteinExistence type="predicted"/>
<gene>
    <name evidence="17" type="ORF">KDK92_21675</name>
</gene>
<keyword evidence="11 14" id="KW-1133">Transmembrane helix</keyword>
<keyword evidence="6" id="KW-0808">Transferase</keyword>
<evidence type="ECO:0000256" key="1">
    <source>
        <dbReference type="ARBA" id="ARBA00000085"/>
    </source>
</evidence>
<dbReference type="CDD" id="cd00075">
    <property type="entry name" value="HATPase"/>
    <property type="match status" value="1"/>
</dbReference>
<dbReference type="PANTHER" id="PTHR45528">
    <property type="entry name" value="SENSOR HISTIDINE KINASE CPXA"/>
    <property type="match status" value="1"/>
</dbReference>
<dbReference type="InterPro" id="IPR003661">
    <property type="entry name" value="HisK_dim/P_dom"/>
</dbReference>
<keyword evidence="12" id="KW-0902">Two-component regulatory system</keyword>
<dbReference type="InterPro" id="IPR050398">
    <property type="entry name" value="HssS/ArlS-like"/>
</dbReference>
<evidence type="ECO:0000256" key="13">
    <source>
        <dbReference type="ARBA" id="ARBA00023136"/>
    </source>
</evidence>
<dbReference type="Pfam" id="PF02518">
    <property type="entry name" value="HATPase_c"/>
    <property type="match status" value="1"/>
</dbReference>
<dbReference type="SMART" id="SM00388">
    <property type="entry name" value="HisKA"/>
    <property type="match status" value="1"/>
</dbReference>
<evidence type="ECO:0000256" key="3">
    <source>
        <dbReference type="ARBA" id="ARBA00012438"/>
    </source>
</evidence>
<keyword evidence="4" id="KW-1003">Cell membrane</keyword>
<dbReference type="GO" id="GO:0005524">
    <property type="term" value="F:ATP binding"/>
    <property type="evidence" value="ECO:0007669"/>
    <property type="project" value="UniProtKB-KW"/>
</dbReference>
<comment type="subcellular location">
    <subcellularLocation>
        <location evidence="2">Cell membrane</location>
        <topology evidence="2">Multi-pass membrane protein</topology>
    </subcellularLocation>
</comment>
<sequence length="470" mass="54299">MKMNNKKVKLSNKLLVNYVIIIILLILFCITIFFGYVILEFFNESPMIILDDNEYEIVLKENEDINKIIGYGGFYEIIDDNLTIIYEENSNLKEGYEYTLVEFLKIIVSGKRKNYNTTIKFDLETDNMVIIGLPSDIEHIGLTDGDLNEANLTNLKQKVSVFVIGLFIMVSVLIYSKITSKTFVKPLTDLLKSIDKMKEGDYSVRTDIKDSIQEIVEVKKAFNHMAEKIQDESELKNKSEQVRKQMILDISHDLKNPLTSIQGYSEFLIKNDNVSNEKRLEMLNIINRNSVRANNLIRELFEYSKLQSEEYKIKFELNDICEFLRELIAIYIPQFEEKEFEYDFSIPDKAILTSFDWKQLDRAISNIINNAIKYNDHGTILFISLIESGDNVIIIIKDNGHGIPKEMKNIIFKPFIRGDESRNSKTGGTGLGLAIAENIIERHNGVINLNDTDSGCEFEIKIPKKYNHIK</sequence>
<keyword evidence="7 14" id="KW-0812">Transmembrane</keyword>
<dbReference type="SUPFAM" id="SSF47384">
    <property type="entry name" value="Homodimeric domain of signal transducing histidine kinase"/>
    <property type="match status" value="1"/>
</dbReference>
<evidence type="ECO:0000256" key="2">
    <source>
        <dbReference type="ARBA" id="ARBA00004651"/>
    </source>
</evidence>
<reference evidence="17" key="1">
    <citation type="journal article" date="2021" name="mSystems">
        <title>Bacteria and Archaea Synergistically Convert Glycine Betaine to Biogenic Methane in the Formosa Cold Seep of the South China Sea.</title>
        <authorList>
            <person name="Li L."/>
            <person name="Zhang W."/>
            <person name="Zhang S."/>
            <person name="Song L."/>
            <person name="Sun Q."/>
            <person name="Zhang H."/>
            <person name="Xiang H."/>
            <person name="Dong X."/>
        </authorList>
    </citation>
    <scope>NUCLEOTIDE SEQUENCE</scope>
    <source>
        <strain evidence="17">ZWT</strain>
    </source>
</reference>
<dbReference type="Pfam" id="PF00672">
    <property type="entry name" value="HAMP"/>
    <property type="match status" value="1"/>
</dbReference>
<dbReference type="Gene3D" id="6.10.340.10">
    <property type="match status" value="1"/>
</dbReference>
<evidence type="ECO:0000259" key="15">
    <source>
        <dbReference type="PROSITE" id="PS50109"/>
    </source>
</evidence>
<evidence type="ECO:0000256" key="7">
    <source>
        <dbReference type="ARBA" id="ARBA00022692"/>
    </source>
</evidence>
<dbReference type="EMBL" id="JAGSOJ010000005">
    <property type="protein sequence ID" value="MCM1992332.1"/>
    <property type="molecule type" value="Genomic_DNA"/>
</dbReference>
<keyword evidence="9 17" id="KW-0418">Kinase</keyword>
<feature type="transmembrane region" description="Helical" evidence="14">
    <location>
        <begin position="159"/>
        <end position="178"/>
    </location>
</feature>
<evidence type="ECO:0000256" key="9">
    <source>
        <dbReference type="ARBA" id="ARBA00022777"/>
    </source>
</evidence>
<organism evidence="17 18">
    <name type="scientific">Oceanirhabdus seepicola</name>
    <dbReference type="NCBI Taxonomy" id="2828781"/>
    <lineage>
        <taxon>Bacteria</taxon>
        <taxon>Bacillati</taxon>
        <taxon>Bacillota</taxon>
        <taxon>Clostridia</taxon>
        <taxon>Eubacteriales</taxon>
        <taxon>Clostridiaceae</taxon>
        <taxon>Oceanirhabdus</taxon>
    </lineage>
</organism>
<keyword evidence="10" id="KW-0067">ATP-binding</keyword>
<dbReference type="PROSITE" id="PS50885">
    <property type="entry name" value="HAMP"/>
    <property type="match status" value="1"/>
</dbReference>
<evidence type="ECO:0000256" key="10">
    <source>
        <dbReference type="ARBA" id="ARBA00022840"/>
    </source>
</evidence>
<dbReference type="CDD" id="cd00082">
    <property type="entry name" value="HisKA"/>
    <property type="match status" value="1"/>
</dbReference>
<keyword evidence="18" id="KW-1185">Reference proteome</keyword>
<dbReference type="CDD" id="cd06225">
    <property type="entry name" value="HAMP"/>
    <property type="match status" value="1"/>
</dbReference>
<keyword evidence="13 14" id="KW-0472">Membrane</keyword>
<dbReference type="GO" id="GO:0000155">
    <property type="term" value="F:phosphorelay sensor kinase activity"/>
    <property type="evidence" value="ECO:0007669"/>
    <property type="project" value="InterPro"/>
</dbReference>
<feature type="transmembrane region" description="Helical" evidence="14">
    <location>
        <begin position="15"/>
        <end position="39"/>
    </location>
</feature>
<feature type="domain" description="Histidine kinase" evidence="15">
    <location>
        <begin position="249"/>
        <end position="466"/>
    </location>
</feature>
<evidence type="ECO:0000259" key="16">
    <source>
        <dbReference type="PROSITE" id="PS50885"/>
    </source>
</evidence>
<dbReference type="InterPro" id="IPR005467">
    <property type="entry name" value="His_kinase_dom"/>
</dbReference>
<dbReference type="RefSeq" id="WP_250861489.1">
    <property type="nucleotide sequence ID" value="NZ_JAGSOJ010000005.1"/>
</dbReference>
<dbReference type="SUPFAM" id="SSF55874">
    <property type="entry name" value="ATPase domain of HSP90 chaperone/DNA topoisomerase II/histidine kinase"/>
    <property type="match status" value="1"/>
</dbReference>
<protein>
    <recommendedName>
        <fullName evidence="3">histidine kinase</fullName>
        <ecNumber evidence="3">2.7.13.3</ecNumber>
    </recommendedName>
</protein>
<name>A0A9J6P7Z0_9CLOT</name>
<evidence type="ECO:0000256" key="5">
    <source>
        <dbReference type="ARBA" id="ARBA00022553"/>
    </source>
</evidence>
<reference evidence="17" key="2">
    <citation type="submission" date="2021-04" db="EMBL/GenBank/DDBJ databases">
        <authorList>
            <person name="Dong X."/>
        </authorList>
    </citation>
    <scope>NUCLEOTIDE SEQUENCE</scope>
    <source>
        <strain evidence="17">ZWT</strain>
    </source>
</reference>
<keyword evidence="8" id="KW-0547">Nucleotide-binding</keyword>
<dbReference type="Gene3D" id="3.30.565.10">
    <property type="entry name" value="Histidine kinase-like ATPase, C-terminal domain"/>
    <property type="match status" value="1"/>
</dbReference>
<accession>A0A9J6P7Z0</accession>
<evidence type="ECO:0000256" key="4">
    <source>
        <dbReference type="ARBA" id="ARBA00022475"/>
    </source>
</evidence>
<dbReference type="SMART" id="SM00387">
    <property type="entry name" value="HATPase_c"/>
    <property type="match status" value="1"/>
</dbReference>
<feature type="domain" description="HAMP" evidence="16">
    <location>
        <begin position="181"/>
        <end position="234"/>
    </location>
</feature>
<dbReference type="PRINTS" id="PR00344">
    <property type="entry name" value="BCTRLSENSOR"/>
</dbReference>
<dbReference type="Gene3D" id="1.10.287.130">
    <property type="match status" value="1"/>
</dbReference>
<dbReference type="FunFam" id="3.30.565.10:FF:000006">
    <property type="entry name" value="Sensor histidine kinase WalK"/>
    <property type="match status" value="1"/>
</dbReference>
<dbReference type="SMART" id="SM00304">
    <property type="entry name" value="HAMP"/>
    <property type="match status" value="1"/>
</dbReference>
<dbReference type="InterPro" id="IPR003594">
    <property type="entry name" value="HATPase_dom"/>
</dbReference>
<keyword evidence="5" id="KW-0597">Phosphoprotein</keyword>
<dbReference type="InterPro" id="IPR036097">
    <property type="entry name" value="HisK_dim/P_sf"/>
</dbReference>
<comment type="catalytic activity">
    <reaction evidence="1">
        <text>ATP + protein L-histidine = ADP + protein N-phospho-L-histidine.</text>
        <dbReference type="EC" id="2.7.13.3"/>
    </reaction>
</comment>
<evidence type="ECO:0000313" key="18">
    <source>
        <dbReference type="Proteomes" id="UP001056429"/>
    </source>
</evidence>
<dbReference type="PANTHER" id="PTHR45528:SF1">
    <property type="entry name" value="SENSOR HISTIDINE KINASE CPXA"/>
    <property type="match status" value="1"/>
</dbReference>
<dbReference type="InterPro" id="IPR003660">
    <property type="entry name" value="HAMP_dom"/>
</dbReference>
<dbReference type="PROSITE" id="PS50109">
    <property type="entry name" value="HIS_KIN"/>
    <property type="match status" value="1"/>
</dbReference>
<dbReference type="GO" id="GO:0005886">
    <property type="term" value="C:plasma membrane"/>
    <property type="evidence" value="ECO:0007669"/>
    <property type="project" value="UniProtKB-SubCell"/>
</dbReference>
<evidence type="ECO:0000256" key="11">
    <source>
        <dbReference type="ARBA" id="ARBA00022989"/>
    </source>
</evidence>
<dbReference type="Proteomes" id="UP001056429">
    <property type="component" value="Unassembled WGS sequence"/>
</dbReference>
<dbReference type="InterPro" id="IPR004358">
    <property type="entry name" value="Sig_transdc_His_kin-like_C"/>
</dbReference>
<evidence type="ECO:0000256" key="12">
    <source>
        <dbReference type="ARBA" id="ARBA00023012"/>
    </source>
</evidence>
<dbReference type="EC" id="2.7.13.3" evidence="3"/>
<evidence type="ECO:0000256" key="6">
    <source>
        <dbReference type="ARBA" id="ARBA00022679"/>
    </source>
</evidence>
<evidence type="ECO:0000256" key="14">
    <source>
        <dbReference type="SAM" id="Phobius"/>
    </source>
</evidence>
<comment type="caution">
    <text evidence="17">The sequence shown here is derived from an EMBL/GenBank/DDBJ whole genome shotgun (WGS) entry which is preliminary data.</text>
</comment>
<evidence type="ECO:0000313" key="17">
    <source>
        <dbReference type="EMBL" id="MCM1992332.1"/>
    </source>
</evidence>
<dbReference type="InterPro" id="IPR036890">
    <property type="entry name" value="HATPase_C_sf"/>
</dbReference>
<dbReference type="AlphaFoldDB" id="A0A9J6P7Z0"/>
<dbReference type="Pfam" id="PF00512">
    <property type="entry name" value="HisKA"/>
    <property type="match status" value="1"/>
</dbReference>